<feature type="region of interest" description="Disordered" evidence="1">
    <location>
        <begin position="90"/>
        <end position="141"/>
    </location>
</feature>
<keyword evidence="3" id="KW-1185">Reference proteome</keyword>
<proteinExistence type="predicted"/>
<organism evidence="2 3">
    <name type="scientific">Laetiporus sulphureus 93-53</name>
    <dbReference type="NCBI Taxonomy" id="1314785"/>
    <lineage>
        <taxon>Eukaryota</taxon>
        <taxon>Fungi</taxon>
        <taxon>Dikarya</taxon>
        <taxon>Basidiomycota</taxon>
        <taxon>Agaricomycotina</taxon>
        <taxon>Agaricomycetes</taxon>
        <taxon>Polyporales</taxon>
        <taxon>Laetiporus</taxon>
    </lineage>
</organism>
<name>A0A165HQP1_9APHY</name>
<feature type="compositionally biased region" description="Low complexity" evidence="1">
    <location>
        <begin position="99"/>
        <end position="121"/>
    </location>
</feature>
<protein>
    <submittedName>
        <fullName evidence="2">Uncharacterized protein</fullName>
    </submittedName>
</protein>
<accession>A0A165HQP1</accession>
<evidence type="ECO:0000256" key="1">
    <source>
        <dbReference type="SAM" id="MobiDB-lite"/>
    </source>
</evidence>
<dbReference type="RefSeq" id="XP_040769706.1">
    <property type="nucleotide sequence ID" value="XM_040901418.1"/>
</dbReference>
<dbReference type="OrthoDB" id="10501970at2759"/>
<dbReference type="EMBL" id="KV427606">
    <property type="protein sequence ID" value="KZT12058.1"/>
    <property type="molecule type" value="Genomic_DNA"/>
</dbReference>
<dbReference type="Proteomes" id="UP000076871">
    <property type="component" value="Unassembled WGS sequence"/>
</dbReference>
<dbReference type="AlphaFoldDB" id="A0A165HQP1"/>
<dbReference type="InParanoid" id="A0A165HQP1"/>
<dbReference type="GeneID" id="63818450"/>
<feature type="compositionally biased region" description="Basic and acidic residues" evidence="1">
    <location>
        <begin position="204"/>
        <end position="220"/>
    </location>
</feature>
<reference evidence="2 3" key="1">
    <citation type="journal article" date="2016" name="Mol. Biol. Evol.">
        <title>Comparative Genomics of Early-Diverging Mushroom-Forming Fungi Provides Insights into the Origins of Lignocellulose Decay Capabilities.</title>
        <authorList>
            <person name="Nagy L.G."/>
            <person name="Riley R."/>
            <person name="Tritt A."/>
            <person name="Adam C."/>
            <person name="Daum C."/>
            <person name="Floudas D."/>
            <person name="Sun H."/>
            <person name="Yadav J.S."/>
            <person name="Pangilinan J."/>
            <person name="Larsson K.H."/>
            <person name="Matsuura K."/>
            <person name="Barry K."/>
            <person name="Labutti K."/>
            <person name="Kuo R."/>
            <person name="Ohm R.A."/>
            <person name="Bhattacharya S.S."/>
            <person name="Shirouzu T."/>
            <person name="Yoshinaga Y."/>
            <person name="Martin F.M."/>
            <person name="Grigoriev I.V."/>
            <person name="Hibbett D.S."/>
        </authorList>
    </citation>
    <scope>NUCLEOTIDE SEQUENCE [LARGE SCALE GENOMIC DNA]</scope>
    <source>
        <strain evidence="2 3">93-53</strain>
    </source>
</reference>
<evidence type="ECO:0000313" key="2">
    <source>
        <dbReference type="EMBL" id="KZT12058.1"/>
    </source>
</evidence>
<feature type="compositionally biased region" description="Polar residues" evidence="1">
    <location>
        <begin position="177"/>
        <end position="191"/>
    </location>
</feature>
<feature type="region of interest" description="Disordered" evidence="1">
    <location>
        <begin position="159"/>
        <end position="227"/>
    </location>
</feature>
<gene>
    <name evidence="2" type="ORF">LAESUDRAFT_165003</name>
</gene>
<sequence length="332" mass="35885">MSPTIETDENASRTPVYGSRSRANSLLDVYRSTELAQAQCVDVDPPSSLSSLSASSSSLNAESTQDDFCQAAVYSPVQAAFPAFHLPSTPRRPTWDGESLPSLKTSTSYSSLSTPSLSRTSSFHRSPPVSPTAATLSTPVDMTPVSAHGHLVLEVIEEVSPPEDAESPRDLFYSDARGNSSLPNLTMQAQPGSVHECGPSQEAAQERSRSDNQPAREHQVHRPKTANVASAVAVSSSRSGSPAQHVSRTVINRSKRSASNAIARFFTKEVKKTQTVEHLFHFNGSALNLSMAKAEEKKRKKAAARAQIDKLAVENVRSPLEVHAQRNDRLCH</sequence>
<evidence type="ECO:0000313" key="3">
    <source>
        <dbReference type="Proteomes" id="UP000076871"/>
    </source>
</evidence>